<dbReference type="InterPro" id="IPR036864">
    <property type="entry name" value="Zn2-C6_fun-type_DNA-bd_sf"/>
</dbReference>
<dbReference type="Proteomes" id="UP001629113">
    <property type="component" value="Unassembled WGS sequence"/>
</dbReference>
<keyword evidence="4" id="KW-0238">DNA-binding</keyword>
<evidence type="ECO:0000259" key="7">
    <source>
        <dbReference type="PROSITE" id="PS50048"/>
    </source>
</evidence>
<dbReference type="InterPro" id="IPR001138">
    <property type="entry name" value="Zn2Cys6_DnaBD"/>
</dbReference>
<dbReference type="Pfam" id="PF00172">
    <property type="entry name" value="Zn_clus"/>
    <property type="match status" value="1"/>
</dbReference>
<comment type="caution">
    <text evidence="8">The sequence shown here is derived from an EMBL/GenBank/DDBJ whole genome shotgun (WGS) entry which is preliminary data.</text>
</comment>
<dbReference type="PROSITE" id="PS00463">
    <property type="entry name" value="ZN2_CY6_FUNGAL_1"/>
    <property type="match status" value="1"/>
</dbReference>
<organism evidence="8 9">
    <name type="scientific">Phlyctema vagabunda</name>
    <dbReference type="NCBI Taxonomy" id="108571"/>
    <lineage>
        <taxon>Eukaryota</taxon>
        <taxon>Fungi</taxon>
        <taxon>Dikarya</taxon>
        <taxon>Ascomycota</taxon>
        <taxon>Pezizomycotina</taxon>
        <taxon>Leotiomycetes</taxon>
        <taxon>Helotiales</taxon>
        <taxon>Dermateaceae</taxon>
        <taxon>Phlyctema</taxon>
    </lineage>
</organism>
<keyword evidence="3" id="KW-0805">Transcription regulation</keyword>
<evidence type="ECO:0000313" key="9">
    <source>
        <dbReference type="Proteomes" id="UP001629113"/>
    </source>
</evidence>
<gene>
    <name evidence="8" type="ORF">PVAG01_03464</name>
</gene>
<dbReference type="CDD" id="cd00067">
    <property type="entry name" value="GAL4"/>
    <property type="match status" value="1"/>
</dbReference>
<keyword evidence="9" id="KW-1185">Reference proteome</keyword>
<keyword evidence="5" id="KW-0804">Transcription</keyword>
<accession>A0ABR4PLJ2</accession>
<feature type="domain" description="Zn(2)-C6 fungal-type" evidence="7">
    <location>
        <begin position="21"/>
        <end position="49"/>
    </location>
</feature>
<dbReference type="Gene3D" id="4.10.240.10">
    <property type="entry name" value="Zn(2)-C6 fungal-type DNA-binding domain"/>
    <property type="match status" value="1"/>
</dbReference>
<evidence type="ECO:0000256" key="3">
    <source>
        <dbReference type="ARBA" id="ARBA00023015"/>
    </source>
</evidence>
<evidence type="ECO:0000256" key="1">
    <source>
        <dbReference type="ARBA" id="ARBA00022723"/>
    </source>
</evidence>
<keyword evidence="2" id="KW-0862">Zinc</keyword>
<evidence type="ECO:0000256" key="6">
    <source>
        <dbReference type="ARBA" id="ARBA00023242"/>
    </source>
</evidence>
<reference evidence="8 9" key="1">
    <citation type="submission" date="2024-06" db="EMBL/GenBank/DDBJ databases">
        <title>Complete genome of Phlyctema vagabunda strain 19-DSS-EL-015.</title>
        <authorList>
            <person name="Fiorenzani C."/>
        </authorList>
    </citation>
    <scope>NUCLEOTIDE SEQUENCE [LARGE SCALE GENOMIC DNA]</scope>
    <source>
        <strain evidence="8 9">19-DSS-EL-015</strain>
    </source>
</reference>
<name>A0ABR4PLJ2_9HELO</name>
<dbReference type="EMBL" id="JBFCZG010000003">
    <property type="protein sequence ID" value="KAL3424183.1"/>
    <property type="molecule type" value="Genomic_DNA"/>
</dbReference>
<sequence length="566" mass="63565">MAPPRVGSGRKRALHSKARTGCITCRIRRVKCDEAKPACKRCINFGTDCDGYIGVSEEPRPSAGGRGMLVPILPKSQKLISTSEIESIDRYSPFVDGLELHFFQVYLEETATQIAGPCRTSLWNRLIPQASEAHPFIRNAIIAIGAISKTSDNDLRLPLSNSVIERHQLAEQRRYALKHYGKALNGMRRAIENGVQDMRFILLGCLLAFCFETLEGRQGPACNLAIGGLALFYDQFGTCADPSKPSPKAPIPLEIDLVDAFASLDIQALFFLDLRPLRLHQHVIDESSQALAVMPSRFYDLEQARICWRIMMRRNFHFKCKAQAIGKAAELGVAKTPSGWDEIADFSAGSVPFSKVKEPSHQIIIESQEYIGDIYRWLAAASHIFESIPPSDQASTQTATLLQIHAKMNIIALASMSFDSETSFDTFLPEFRSITTMVSVIYLDIIAASQNNSMYRFDLGILPPLFLVASRCRHRSIRGRAIDMLMSNPYREGIWDSIIVGNISIWLRNIEEAGLSSDWRVIPENKRVFLTAADLDLYHQRAKVFCTQRRGPRDEDLVFMEDTLTW</sequence>
<dbReference type="PROSITE" id="PS50048">
    <property type="entry name" value="ZN2_CY6_FUNGAL_2"/>
    <property type="match status" value="1"/>
</dbReference>
<keyword evidence="6" id="KW-0539">Nucleus</keyword>
<evidence type="ECO:0000256" key="4">
    <source>
        <dbReference type="ARBA" id="ARBA00023125"/>
    </source>
</evidence>
<dbReference type="SUPFAM" id="SSF57701">
    <property type="entry name" value="Zn2/Cys6 DNA-binding domain"/>
    <property type="match status" value="1"/>
</dbReference>
<dbReference type="PANTHER" id="PTHR36206">
    <property type="entry name" value="ASPERCRYPTIN BIOSYNTHESIS CLUSTER-SPECIFIC TRANSCRIPTION REGULATOR ATNN-RELATED"/>
    <property type="match status" value="1"/>
</dbReference>
<dbReference type="SMART" id="SM00066">
    <property type="entry name" value="GAL4"/>
    <property type="match status" value="1"/>
</dbReference>
<proteinExistence type="predicted"/>
<evidence type="ECO:0000256" key="5">
    <source>
        <dbReference type="ARBA" id="ARBA00023163"/>
    </source>
</evidence>
<dbReference type="PANTHER" id="PTHR36206:SF4">
    <property type="entry name" value="HYPOTHETICAL CONSERVED PROTEIN (EUROFUNG)-RELATED"/>
    <property type="match status" value="1"/>
</dbReference>
<dbReference type="InterPro" id="IPR052360">
    <property type="entry name" value="Transcr_Regulatory_Proteins"/>
</dbReference>
<keyword evidence="1" id="KW-0479">Metal-binding</keyword>
<evidence type="ECO:0000256" key="2">
    <source>
        <dbReference type="ARBA" id="ARBA00022833"/>
    </source>
</evidence>
<protein>
    <submittedName>
        <fullName evidence="8">C6 zinc finger domain protein</fullName>
    </submittedName>
</protein>
<evidence type="ECO:0000313" key="8">
    <source>
        <dbReference type="EMBL" id="KAL3424183.1"/>
    </source>
</evidence>